<dbReference type="GO" id="GO:0046486">
    <property type="term" value="P:glycerolipid metabolic process"/>
    <property type="evidence" value="ECO:0007669"/>
    <property type="project" value="UniProtKB-ARBA"/>
</dbReference>
<protein>
    <submittedName>
        <fullName evidence="5">Patatin</fullName>
    </submittedName>
</protein>
<feature type="short sequence motif" description="GXSXG" evidence="3">
    <location>
        <begin position="1044"/>
        <end position="1048"/>
    </location>
</feature>
<evidence type="ECO:0000313" key="6">
    <source>
        <dbReference type="Proteomes" id="UP000615446"/>
    </source>
</evidence>
<feature type="active site" description="Proton acceptor" evidence="3">
    <location>
        <position position="1193"/>
    </location>
</feature>
<dbReference type="CDD" id="cd07199">
    <property type="entry name" value="Pat17_PNPLA8_PNPLA9_like"/>
    <property type="match status" value="1"/>
</dbReference>
<dbReference type="SUPFAM" id="SSF52151">
    <property type="entry name" value="FabD/lysophospholipase-like"/>
    <property type="match status" value="1"/>
</dbReference>
<evidence type="ECO:0000256" key="1">
    <source>
        <dbReference type="ARBA" id="ARBA00010240"/>
    </source>
</evidence>
<keyword evidence="3" id="KW-0442">Lipid degradation</keyword>
<comment type="similarity">
    <text evidence="1">Belongs to the patatin family.</text>
</comment>
<organism evidence="5 6">
    <name type="scientific">Rhizophagus clarus</name>
    <dbReference type="NCBI Taxonomy" id="94130"/>
    <lineage>
        <taxon>Eukaryota</taxon>
        <taxon>Fungi</taxon>
        <taxon>Fungi incertae sedis</taxon>
        <taxon>Mucoromycota</taxon>
        <taxon>Glomeromycotina</taxon>
        <taxon>Glomeromycetes</taxon>
        <taxon>Glomerales</taxon>
        <taxon>Glomeraceae</taxon>
        <taxon>Rhizophagus</taxon>
    </lineage>
</organism>
<dbReference type="GO" id="GO:0047372">
    <property type="term" value="F:monoacylglycerol lipase activity"/>
    <property type="evidence" value="ECO:0007669"/>
    <property type="project" value="TreeGrafter"/>
</dbReference>
<dbReference type="PANTHER" id="PTHR32176:SF92">
    <property type="entry name" value="XYLOSE ISOMERASE"/>
    <property type="match status" value="1"/>
</dbReference>
<dbReference type="Pfam" id="PF01734">
    <property type="entry name" value="Patatin"/>
    <property type="match status" value="1"/>
</dbReference>
<keyword evidence="3" id="KW-0378">Hydrolase</keyword>
<dbReference type="Gene3D" id="3.40.1090.10">
    <property type="entry name" value="Cytosolic phospholipase A2 catalytic domain"/>
    <property type="match status" value="1"/>
</dbReference>
<dbReference type="PANTHER" id="PTHR32176">
    <property type="entry name" value="XYLOSE ISOMERASE"/>
    <property type="match status" value="1"/>
</dbReference>
<dbReference type="Proteomes" id="UP000615446">
    <property type="component" value="Unassembled WGS sequence"/>
</dbReference>
<dbReference type="InterPro" id="IPR002641">
    <property type="entry name" value="PNPLA_dom"/>
</dbReference>
<evidence type="ECO:0000259" key="4">
    <source>
        <dbReference type="PROSITE" id="PS51635"/>
    </source>
</evidence>
<name>A0A8H3QDT3_9GLOM</name>
<evidence type="ECO:0000256" key="3">
    <source>
        <dbReference type="PROSITE-ProRule" id="PRU01161"/>
    </source>
</evidence>
<feature type="short sequence motif" description="DGA/G" evidence="3">
    <location>
        <begin position="1193"/>
        <end position="1195"/>
    </location>
</feature>
<dbReference type="PROSITE" id="PS51635">
    <property type="entry name" value="PNPLA"/>
    <property type="match status" value="1"/>
</dbReference>
<evidence type="ECO:0000313" key="5">
    <source>
        <dbReference type="EMBL" id="GES76068.1"/>
    </source>
</evidence>
<keyword evidence="2 3" id="KW-0443">Lipid metabolism</keyword>
<sequence>MDSEIENFFSEIDDLIKLHLQENIQSESVKKKFIEGKELIDELEGDNEELYKHFKFKYHNTYASYLKTVGEVENAIKQQNIAKRYEKVESMDTYKNKLILFEEGKLNLNQASEEGSLLKDLEEQLKNIQPILGDSILESIRQTFRQLIKIPVTFEEYVKLVDYANLLNTTADSLICERLINLESSQNTETNEIKDQIKTVVEENKNEKGFINSLSHLKDLALETAYSKRIAFMHHVLNSSNKDEVLYSDTPFTEEEINKRSRKLASYFHPDRTNKPNTPISLQDKHKILGADIFKISQEFRDILLSQLKVASNNDGLNFHEKKANELWKITIDFRNAAKGQWDKLKVLKKDEIKEFSPEELENISIENGILACREYRAACRIVDKDKQLKKQVKLRGNIALCLYVSNRYLEAQLFALSAIQLQLRNSQEVTKQDLIEATKIFDKVKKGNITEATPKLSTEIKLKSNSLALVKMVDQEISFFERKTFCNSIKDDMEKLCTELLLKPDRSLVRYQTSQEEILSVKKRATSYNTAGWTTIAAGGAIGTSGIFGSAAFISGAILAPVALVAGVATFGLGVYCGSDLWKKGASLLEIPEIRENLNKIMRDALDSYDKGKYQAFIELLSTKYDKNGNQLIKLEGRDDSIVPSDIINKLLDNGFRSDGIAYLLNLLGEVLSSEKIEIKGKTGKLEKTTDELKEIAKNVFAGVLSEKLERESEKLDARVIDFRSKEYFKIIKNKVVDIALFQDHSDIAKEHIDDAQKMPFQSRLKEMRNIARINLTVIDLLNGRQQEFDRAKETIKDIRNSINSEHQFVGTAKSRLEALEDFLWVIHGDEQPEESSELFETTDNMNYVDDKYLCYLNEKLQTTISNKEKIKIYNEIAIYYEQLAEKEDKTNRLSSLTYWYHAQKNYEHIREMDIDNLNATLGFAKCLLKLSKYTQQNNYKMANETIIHTLSLDPKDKLASKQCDIINKLKENTVTSRIKRYKNNTIRCEKDYLVKSHNNNPIYNVLSIDGGGVRGVLPALWLSEIENRTHRPISHLFNMIAGTSTGGFIAAGLSAPHWSILEENSCDLSDYKPRSYDYSDSKPKFSASELLNFYQQDQAKDIFSCKWSFFNLLRKPLNFNRYFWNQFCETRLSQALTELVIPATNIADNSTHLFTRYDAHNDSSKDHTFVEALLATTAAPTFFPPHNGYLDGGVHLNNPAMEAYHEAIRYEVASEKISVLSLGTGGYIPDPLNPDKYWSQLFWPKDNHNAQECSTDCQMYDLLGNRYQRWQVWFEEPIKFNDINSIPYLLEIGNQYIEELDASDENPMNKLVESFHDI</sequence>
<dbReference type="GO" id="GO:0004620">
    <property type="term" value="F:phospholipase activity"/>
    <property type="evidence" value="ECO:0007669"/>
    <property type="project" value="TreeGrafter"/>
</dbReference>
<feature type="active site" description="Nucleophile" evidence="3">
    <location>
        <position position="1046"/>
    </location>
</feature>
<dbReference type="OrthoDB" id="1658288at2759"/>
<dbReference type="EMBL" id="BLAL01000018">
    <property type="protein sequence ID" value="GES76068.1"/>
    <property type="molecule type" value="Genomic_DNA"/>
</dbReference>
<accession>A0A8H3QDT3</accession>
<proteinExistence type="inferred from homology"/>
<comment type="caution">
    <text evidence="5">The sequence shown here is derived from an EMBL/GenBank/DDBJ whole genome shotgun (WGS) entry which is preliminary data.</text>
</comment>
<gene>
    <name evidence="5" type="ORF">RCL2_000347000</name>
</gene>
<dbReference type="InterPro" id="IPR016035">
    <property type="entry name" value="Acyl_Trfase/lysoPLipase"/>
</dbReference>
<feature type="short sequence motif" description="GXGXXG" evidence="3">
    <location>
        <begin position="1012"/>
        <end position="1017"/>
    </location>
</feature>
<reference evidence="5" key="1">
    <citation type="submission" date="2019-10" db="EMBL/GenBank/DDBJ databases">
        <title>Conservation and host-specific expression of non-tandemly repeated heterogenous ribosome RNA gene in arbuscular mycorrhizal fungi.</title>
        <authorList>
            <person name="Maeda T."/>
            <person name="Kobayashi Y."/>
            <person name="Nakagawa T."/>
            <person name="Ezawa T."/>
            <person name="Yamaguchi K."/>
            <person name="Bino T."/>
            <person name="Nishimoto Y."/>
            <person name="Shigenobu S."/>
            <person name="Kawaguchi M."/>
        </authorList>
    </citation>
    <scope>NUCLEOTIDE SEQUENCE</scope>
    <source>
        <strain evidence="5">HR1</strain>
    </source>
</reference>
<feature type="domain" description="PNPLA" evidence="4">
    <location>
        <begin position="1008"/>
        <end position="1206"/>
    </location>
</feature>
<dbReference type="GO" id="GO:0016042">
    <property type="term" value="P:lipid catabolic process"/>
    <property type="evidence" value="ECO:0007669"/>
    <property type="project" value="UniProtKB-UniRule"/>
</dbReference>
<evidence type="ECO:0000256" key="2">
    <source>
        <dbReference type="ARBA" id="ARBA00023098"/>
    </source>
</evidence>